<feature type="compositionally biased region" description="Polar residues" evidence="1">
    <location>
        <begin position="133"/>
        <end position="165"/>
    </location>
</feature>
<accession>A0A0H5RJP0</accession>
<dbReference type="AlphaFoldDB" id="A0A0H5RJP0"/>
<feature type="compositionally biased region" description="Polar residues" evidence="1">
    <location>
        <begin position="82"/>
        <end position="112"/>
    </location>
</feature>
<reference evidence="2" key="1">
    <citation type="submission" date="2015-04" db="EMBL/GenBank/DDBJ databases">
        <title>The genome sequence of the plant pathogenic Rhizarian Plasmodiophora brassicae reveals insights in its biotrophic life cycle and the origin of chitin synthesis.</title>
        <authorList>
            <person name="Schwelm A."/>
            <person name="Fogelqvist J."/>
            <person name="Knaust A."/>
            <person name="Julke S."/>
            <person name="Lilja T."/>
            <person name="Dhandapani V."/>
            <person name="Bonilla-Rosso G."/>
            <person name="Karlsson M."/>
            <person name="Shevchenko A."/>
            <person name="Choi S.R."/>
            <person name="Kim H.G."/>
            <person name="Park J.Y."/>
            <person name="Lim Y.P."/>
            <person name="Ludwig-Muller J."/>
            <person name="Dixelius C."/>
        </authorList>
    </citation>
    <scope>NUCLEOTIDE SEQUENCE</scope>
    <source>
        <tissue evidence="2">Potato root galls</tissue>
    </source>
</reference>
<evidence type="ECO:0000256" key="1">
    <source>
        <dbReference type="SAM" id="MobiDB-lite"/>
    </source>
</evidence>
<proteinExistence type="predicted"/>
<feature type="region of interest" description="Disordered" evidence="1">
    <location>
        <begin position="56"/>
        <end position="209"/>
    </location>
</feature>
<evidence type="ECO:0000313" key="2">
    <source>
        <dbReference type="EMBL" id="CRZ08924.1"/>
    </source>
</evidence>
<protein>
    <submittedName>
        <fullName evidence="2">Uncharacterized protein</fullName>
    </submittedName>
</protein>
<dbReference type="EMBL" id="HACM01008482">
    <property type="protein sequence ID" value="CRZ08924.1"/>
    <property type="molecule type" value="Transcribed_RNA"/>
</dbReference>
<organism evidence="2">
    <name type="scientific">Spongospora subterranea</name>
    <dbReference type="NCBI Taxonomy" id="70186"/>
    <lineage>
        <taxon>Eukaryota</taxon>
        <taxon>Sar</taxon>
        <taxon>Rhizaria</taxon>
        <taxon>Endomyxa</taxon>
        <taxon>Phytomyxea</taxon>
        <taxon>Plasmodiophorida</taxon>
        <taxon>Plasmodiophoridae</taxon>
        <taxon>Spongospora</taxon>
    </lineage>
</organism>
<sequence length="255" mass="28856">MDPTIELRPGEILRQLETTAESTQLRSGPPVQQSQIVLPDDQDEECLEQLYFDMPTGLNPALENSDKATSPLLRPKKGGVRQQPTSQSIPITIKSTRQRTGSQLSQQQFASDNSKKATNPLLRPETDGKTRPDSTAQSIPITMKTTGQRVEPQLSPSQQQYWNRNSRSDELSRPISGEYPTERFLPSQQQYRNGNSRSNESRRPMSGGYPMARCRHPSYGVYSHPLYAPESPYLWLPGITQTPRRYPSSFSSLFW</sequence>
<name>A0A0H5RJP0_9EUKA</name>